<sequence>MLAICPFLPYYTPQFAHLRKQDIIGTNLLTKFYEDRKINVASRVLTRKNAPPPGSHVFQPTGIIFLTHPRYYRDESSDQPLESIFFQANIIIFELIRDIIETNLLTKFHEDWTLNVASREKCPAPGGHVFKATKTTFKLIQDIIGTNLLTKFHDDRKINVTSRVLTRKIAPPLWWSYIIGMNLLTEFHEVWTINVASRVKNSPPLGGHVIQANVTIFKLIQDIIKTNLLTKFHQDWTINVASRVLTRKNAPPPGGHVFQPTGIIFKLVQDIIGMNLLTKINALPLGSHVFQAKVTIFKLIKDISGTNLLSKFHEDRKINVASRVLTRFYYSHIRKNAPPLGSHVFQANITIFELIQDIIKTNLLTKFHEDWTINANVDVAQRTTHDRQKVITKAHHEHVVLR</sequence>
<evidence type="ECO:0000313" key="1">
    <source>
        <dbReference type="EMBL" id="KAH3805454.1"/>
    </source>
</evidence>
<keyword evidence="2" id="KW-1185">Reference proteome</keyword>
<dbReference type="EMBL" id="JAIWYP010000006">
    <property type="protein sequence ID" value="KAH3805454.1"/>
    <property type="molecule type" value="Genomic_DNA"/>
</dbReference>
<reference evidence="1" key="1">
    <citation type="journal article" date="2019" name="bioRxiv">
        <title>The Genome of the Zebra Mussel, Dreissena polymorpha: A Resource for Invasive Species Research.</title>
        <authorList>
            <person name="McCartney M.A."/>
            <person name="Auch B."/>
            <person name="Kono T."/>
            <person name="Mallez S."/>
            <person name="Zhang Y."/>
            <person name="Obille A."/>
            <person name="Becker A."/>
            <person name="Abrahante J.E."/>
            <person name="Garbe J."/>
            <person name="Badalamenti J.P."/>
            <person name="Herman A."/>
            <person name="Mangelson H."/>
            <person name="Liachko I."/>
            <person name="Sullivan S."/>
            <person name="Sone E.D."/>
            <person name="Koren S."/>
            <person name="Silverstein K.A.T."/>
            <person name="Beckman K.B."/>
            <person name="Gohl D.M."/>
        </authorList>
    </citation>
    <scope>NUCLEOTIDE SEQUENCE</scope>
    <source>
        <strain evidence="1">Duluth1</strain>
        <tissue evidence="1">Whole animal</tissue>
    </source>
</reference>
<dbReference type="Proteomes" id="UP000828390">
    <property type="component" value="Unassembled WGS sequence"/>
</dbReference>
<dbReference type="AlphaFoldDB" id="A0A9D4FXN3"/>
<protein>
    <submittedName>
        <fullName evidence="1">Uncharacterized protein</fullName>
    </submittedName>
</protein>
<reference evidence="1" key="2">
    <citation type="submission" date="2020-11" db="EMBL/GenBank/DDBJ databases">
        <authorList>
            <person name="McCartney M.A."/>
            <person name="Auch B."/>
            <person name="Kono T."/>
            <person name="Mallez S."/>
            <person name="Becker A."/>
            <person name="Gohl D.M."/>
            <person name="Silverstein K.A.T."/>
            <person name="Koren S."/>
            <person name="Bechman K.B."/>
            <person name="Herman A."/>
            <person name="Abrahante J.E."/>
            <person name="Garbe J."/>
        </authorList>
    </citation>
    <scope>NUCLEOTIDE SEQUENCE</scope>
    <source>
        <strain evidence="1">Duluth1</strain>
        <tissue evidence="1">Whole animal</tissue>
    </source>
</reference>
<accession>A0A9D4FXN3</accession>
<gene>
    <name evidence="1" type="ORF">DPMN_133757</name>
</gene>
<proteinExistence type="predicted"/>
<name>A0A9D4FXN3_DREPO</name>
<organism evidence="1 2">
    <name type="scientific">Dreissena polymorpha</name>
    <name type="common">Zebra mussel</name>
    <name type="synonym">Mytilus polymorpha</name>
    <dbReference type="NCBI Taxonomy" id="45954"/>
    <lineage>
        <taxon>Eukaryota</taxon>
        <taxon>Metazoa</taxon>
        <taxon>Spiralia</taxon>
        <taxon>Lophotrochozoa</taxon>
        <taxon>Mollusca</taxon>
        <taxon>Bivalvia</taxon>
        <taxon>Autobranchia</taxon>
        <taxon>Heteroconchia</taxon>
        <taxon>Euheterodonta</taxon>
        <taxon>Imparidentia</taxon>
        <taxon>Neoheterodontei</taxon>
        <taxon>Myida</taxon>
        <taxon>Dreissenoidea</taxon>
        <taxon>Dreissenidae</taxon>
        <taxon>Dreissena</taxon>
    </lineage>
</organism>
<evidence type="ECO:0000313" key="2">
    <source>
        <dbReference type="Proteomes" id="UP000828390"/>
    </source>
</evidence>
<comment type="caution">
    <text evidence="1">The sequence shown here is derived from an EMBL/GenBank/DDBJ whole genome shotgun (WGS) entry which is preliminary data.</text>
</comment>